<dbReference type="RefSeq" id="WP_191138278.1">
    <property type="nucleotide sequence ID" value="NZ_JACXAG020000001.1"/>
</dbReference>
<evidence type="ECO:0000313" key="2">
    <source>
        <dbReference type="Proteomes" id="UP000661691"/>
    </source>
</evidence>
<dbReference type="Proteomes" id="UP000661691">
    <property type="component" value="Unassembled WGS sequence"/>
</dbReference>
<reference evidence="1" key="1">
    <citation type="submission" date="2020-09" db="EMBL/GenBank/DDBJ databases">
        <title>A novel bacterium of genus Hazenella, isolated from South China Sea.</title>
        <authorList>
            <person name="Huang H."/>
            <person name="Mo K."/>
            <person name="Hu Y."/>
        </authorList>
    </citation>
    <scope>NUCLEOTIDE SEQUENCE</scope>
    <source>
        <strain evidence="1">IB182357</strain>
    </source>
</reference>
<evidence type="ECO:0000313" key="1">
    <source>
        <dbReference type="EMBL" id="MBD1371627.1"/>
    </source>
</evidence>
<dbReference type="AlphaFoldDB" id="A0A926RTQ2"/>
<accession>A0A926RTQ2</accession>
<dbReference type="EMBL" id="JACXAH010000005">
    <property type="protein sequence ID" value="MBD1371627.1"/>
    <property type="molecule type" value="Genomic_DNA"/>
</dbReference>
<proteinExistence type="predicted"/>
<name>A0A926RTQ2_9BACL</name>
<keyword evidence="2" id="KW-1185">Reference proteome</keyword>
<protein>
    <submittedName>
        <fullName evidence="1">Uncharacterized protein</fullName>
    </submittedName>
</protein>
<organism evidence="1 2">
    <name type="scientific">Polycladospora coralii</name>
    <dbReference type="NCBI Taxonomy" id="2771432"/>
    <lineage>
        <taxon>Bacteria</taxon>
        <taxon>Bacillati</taxon>
        <taxon>Bacillota</taxon>
        <taxon>Bacilli</taxon>
        <taxon>Bacillales</taxon>
        <taxon>Thermoactinomycetaceae</taxon>
        <taxon>Polycladospora</taxon>
    </lineage>
</organism>
<comment type="caution">
    <text evidence="1">The sequence shown here is derived from an EMBL/GenBank/DDBJ whole genome shotgun (WGS) entry which is preliminary data.</text>
</comment>
<gene>
    <name evidence="1" type="ORF">IC620_04550</name>
</gene>
<sequence>MIQIGKRIAATMFVSVLLVLLLSLVPVLQSSSQLEGDLPVFKKSEDKVITMQNLVDFLMSLSLTGDLKTADWTERALYLELTYPEQTIKEKQWTDLRHLVQSAFVEKENIETIFVTIYQRNEVQMSFEADKSAIDKQVLMKNMETDNIEPFLRKYFQLKDFTNP</sequence>